<evidence type="ECO:0000256" key="1">
    <source>
        <dbReference type="ARBA" id="ARBA00022962"/>
    </source>
</evidence>
<name>A0A4Q8L2N9_9STRE</name>
<dbReference type="PANTHER" id="PTHR43418">
    <property type="entry name" value="MULTIFUNCTIONAL TRYPTOPHAN BIOSYNTHESIS PROTEIN-RELATED"/>
    <property type="match status" value="1"/>
</dbReference>
<dbReference type="FunFam" id="3.40.50.880:FF:000003">
    <property type="entry name" value="Anthranilate synthase component II"/>
    <property type="match status" value="1"/>
</dbReference>
<dbReference type="SUPFAM" id="SSF52317">
    <property type="entry name" value="Class I glutamine amidotransferase-like"/>
    <property type="match status" value="1"/>
</dbReference>
<dbReference type="Pfam" id="PF00117">
    <property type="entry name" value="GATase"/>
    <property type="match status" value="1"/>
</dbReference>
<dbReference type="AlphaFoldDB" id="A0A4Q8L2N9"/>
<dbReference type="PRINTS" id="PR00099">
    <property type="entry name" value="CPSGATASE"/>
</dbReference>
<protein>
    <submittedName>
        <fullName evidence="3">Aminodeoxychorismate/anthranilate synthase component II</fullName>
    </submittedName>
</protein>
<evidence type="ECO:0000259" key="2">
    <source>
        <dbReference type="Pfam" id="PF00117"/>
    </source>
</evidence>
<dbReference type="PROSITE" id="PS51273">
    <property type="entry name" value="GATASE_TYPE_1"/>
    <property type="match status" value="1"/>
</dbReference>
<dbReference type="OrthoDB" id="9804328at2"/>
<gene>
    <name evidence="3" type="ORF">EXW74_02980</name>
</gene>
<evidence type="ECO:0000313" key="3">
    <source>
        <dbReference type="EMBL" id="TAA14241.1"/>
    </source>
</evidence>
<dbReference type="InterPro" id="IPR029062">
    <property type="entry name" value="Class_I_gatase-like"/>
</dbReference>
<dbReference type="InterPro" id="IPR017926">
    <property type="entry name" value="GATASE"/>
</dbReference>
<dbReference type="PANTHER" id="PTHR43418:SF8">
    <property type="entry name" value="SYNTHASE COMPONENT II, PUTATIVE-RELATED"/>
    <property type="match status" value="1"/>
</dbReference>
<dbReference type="PRINTS" id="PR00096">
    <property type="entry name" value="GATASE"/>
</dbReference>
<dbReference type="PRINTS" id="PR00097">
    <property type="entry name" value="ANTSNTHASEII"/>
</dbReference>
<dbReference type="GO" id="GO:0000162">
    <property type="term" value="P:L-tryptophan biosynthetic process"/>
    <property type="evidence" value="ECO:0007669"/>
    <property type="project" value="TreeGrafter"/>
</dbReference>
<dbReference type="CDD" id="cd01743">
    <property type="entry name" value="GATase1_Anthranilate_Synthase"/>
    <property type="match status" value="1"/>
</dbReference>
<dbReference type="RefSeq" id="WP_130554647.1">
    <property type="nucleotide sequence ID" value="NZ_CP069079.1"/>
</dbReference>
<feature type="domain" description="Glutamine amidotransferase" evidence="2">
    <location>
        <begin position="3"/>
        <end position="185"/>
    </location>
</feature>
<evidence type="ECO:0000313" key="4">
    <source>
        <dbReference type="Proteomes" id="UP000291525"/>
    </source>
</evidence>
<dbReference type="Gene3D" id="3.40.50.880">
    <property type="match status" value="1"/>
</dbReference>
<dbReference type="InterPro" id="IPR006221">
    <property type="entry name" value="TrpG/PapA_dom"/>
</dbReference>
<accession>A0A4Q8L2N9</accession>
<comment type="caution">
    <text evidence="3">The sequence shown here is derived from an EMBL/GenBank/DDBJ whole genome shotgun (WGS) entry which is preliminary data.</text>
</comment>
<dbReference type="InterPro" id="IPR050472">
    <property type="entry name" value="Anth_synth/Amidotransfase"/>
</dbReference>
<dbReference type="NCBIfam" id="TIGR00566">
    <property type="entry name" value="trpG_papA"/>
    <property type="match status" value="1"/>
</dbReference>
<organism evidence="3 4">
    <name type="scientific">Streptococcus parasuis</name>
    <dbReference type="NCBI Taxonomy" id="1501662"/>
    <lineage>
        <taxon>Bacteria</taxon>
        <taxon>Bacillati</taxon>
        <taxon>Bacillota</taxon>
        <taxon>Bacilli</taxon>
        <taxon>Lactobacillales</taxon>
        <taxon>Streptococcaceae</taxon>
        <taxon>Streptococcus</taxon>
    </lineage>
</organism>
<dbReference type="GO" id="GO:0004049">
    <property type="term" value="F:anthranilate synthase activity"/>
    <property type="evidence" value="ECO:0007669"/>
    <property type="project" value="TreeGrafter"/>
</dbReference>
<sequence length="188" mass="21129">MILLIDNYDSFTYNLAQYLGQFSPVQVLRNDAENLFDEANKAKGLVFSPGPGWPADAGKMEEMIQIFADKKPILGICLGHQAIAEVFGGQLRLAKTVMHGKQSQMRVEGNSPIFNGFQGDVEIMRYHSIVIDEMPKDFIVTARTTDDDEIMAIQHKELPIFGLQFHPESIGSPEGLQMIEQFVREVVR</sequence>
<proteinExistence type="predicted"/>
<keyword evidence="1" id="KW-0315">Glutamine amidotransferase</keyword>
<dbReference type="Proteomes" id="UP000291525">
    <property type="component" value="Unassembled WGS sequence"/>
</dbReference>
<dbReference type="EMBL" id="SHGT01000010">
    <property type="protein sequence ID" value="TAA14241.1"/>
    <property type="molecule type" value="Genomic_DNA"/>
</dbReference>
<reference evidence="3 4" key="1">
    <citation type="submission" date="2019-02" db="EMBL/GenBank/DDBJ databases">
        <title>First genome of the species Streptococcus parasuis.</title>
        <authorList>
            <person name="Stevens M.J.A."/>
            <person name="Stephan R."/>
        </authorList>
    </citation>
    <scope>NUCLEOTIDE SEQUENCE [LARGE SCALE GENOMIC DNA]</scope>
    <source>
        <strain evidence="3 4">4253</strain>
    </source>
</reference>
<dbReference type="GO" id="GO:0005829">
    <property type="term" value="C:cytosol"/>
    <property type="evidence" value="ECO:0007669"/>
    <property type="project" value="TreeGrafter"/>
</dbReference>